<evidence type="ECO:0000313" key="18">
    <source>
        <dbReference type="Proteomes" id="UP000533469"/>
    </source>
</evidence>
<keyword evidence="8 15" id="KW-0547">Nucleotide-binding</keyword>
<keyword evidence="9 15" id="KW-0067">ATP-binding</keyword>
<dbReference type="Gene3D" id="1.20.1200.10">
    <property type="entry name" value="Cobalamin adenosyltransferase-like"/>
    <property type="match status" value="1"/>
</dbReference>
<comment type="catalytic activity">
    <reaction evidence="13 15">
        <text>2 cob(II)yrinate a,c diamide + reduced [electron-transfer flavoprotein] + 2 ATP = 2 adenosylcob(III)yrinate a,c-diamide + 2 triphosphate + oxidized [electron-transfer flavoprotein] + 3 H(+)</text>
        <dbReference type="Rhea" id="RHEA:11528"/>
        <dbReference type="Rhea" id="RHEA-COMP:10685"/>
        <dbReference type="Rhea" id="RHEA-COMP:10686"/>
        <dbReference type="ChEBI" id="CHEBI:15378"/>
        <dbReference type="ChEBI" id="CHEBI:18036"/>
        <dbReference type="ChEBI" id="CHEBI:30616"/>
        <dbReference type="ChEBI" id="CHEBI:57692"/>
        <dbReference type="ChEBI" id="CHEBI:58307"/>
        <dbReference type="ChEBI" id="CHEBI:58503"/>
        <dbReference type="ChEBI" id="CHEBI:58537"/>
        <dbReference type="EC" id="2.5.1.17"/>
    </reaction>
</comment>
<dbReference type="InterPro" id="IPR036451">
    <property type="entry name" value="CblAdoTrfase-like_sf"/>
</dbReference>
<comment type="caution">
    <text evidence="17">The sequence shown here is derived from an EMBL/GenBank/DDBJ whole genome shotgun (WGS) entry which is preliminary data.</text>
</comment>
<dbReference type="NCBIfam" id="TIGR00636">
    <property type="entry name" value="PduO_Nterm"/>
    <property type="match status" value="1"/>
</dbReference>
<evidence type="ECO:0000256" key="14">
    <source>
        <dbReference type="ARBA" id="ARBA00048692"/>
    </source>
</evidence>
<dbReference type="EC" id="2.5.1.17" evidence="4 15"/>
<dbReference type="InterPro" id="IPR029499">
    <property type="entry name" value="PduO-typ"/>
</dbReference>
<dbReference type="GO" id="GO:0005524">
    <property type="term" value="F:ATP binding"/>
    <property type="evidence" value="ECO:0007669"/>
    <property type="project" value="UniProtKB-UniRule"/>
</dbReference>
<comment type="catalytic activity">
    <reaction evidence="14 15">
        <text>2 cob(II)alamin + reduced [electron-transfer flavoprotein] + 2 ATP = 2 adenosylcob(III)alamin + 2 triphosphate + oxidized [electron-transfer flavoprotein] + 3 H(+)</text>
        <dbReference type="Rhea" id="RHEA:28671"/>
        <dbReference type="Rhea" id="RHEA-COMP:10685"/>
        <dbReference type="Rhea" id="RHEA-COMP:10686"/>
        <dbReference type="ChEBI" id="CHEBI:15378"/>
        <dbReference type="ChEBI" id="CHEBI:16304"/>
        <dbReference type="ChEBI" id="CHEBI:18036"/>
        <dbReference type="ChEBI" id="CHEBI:18408"/>
        <dbReference type="ChEBI" id="CHEBI:30616"/>
        <dbReference type="ChEBI" id="CHEBI:57692"/>
        <dbReference type="ChEBI" id="CHEBI:58307"/>
        <dbReference type="EC" id="2.5.1.17"/>
    </reaction>
</comment>
<keyword evidence="7 15" id="KW-0808">Transferase</keyword>
<dbReference type="FunFam" id="1.20.1200.10:FF:000003">
    <property type="entry name" value="ATP:cob(I)alamin adenosyltransferase"/>
    <property type="match status" value="1"/>
</dbReference>
<dbReference type="GO" id="GO:0005737">
    <property type="term" value="C:cytoplasm"/>
    <property type="evidence" value="ECO:0007669"/>
    <property type="project" value="UniProtKB-SubCell"/>
</dbReference>
<dbReference type="RefSeq" id="WP_183188998.1">
    <property type="nucleotide sequence ID" value="NZ_JACICD010000002.1"/>
</dbReference>
<evidence type="ECO:0000256" key="6">
    <source>
        <dbReference type="ARBA" id="ARBA00022490"/>
    </source>
</evidence>
<evidence type="ECO:0000256" key="2">
    <source>
        <dbReference type="ARBA" id="ARBA00005121"/>
    </source>
</evidence>
<evidence type="ECO:0000256" key="12">
    <source>
        <dbReference type="ARBA" id="ARBA00033354"/>
    </source>
</evidence>
<evidence type="ECO:0000256" key="4">
    <source>
        <dbReference type="ARBA" id="ARBA00012454"/>
    </source>
</evidence>
<evidence type="ECO:0000256" key="13">
    <source>
        <dbReference type="ARBA" id="ARBA00048555"/>
    </source>
</evidence>
<keyword evidence="18" id="KW-1185">Reference proteome</keyword>
<evidence type="ECO:0000256" key="11">
    <source>
        <dbReference type="ARBA" id="ARBA00033334"/>
    </source>
</evidence>
<evidence type="ECO:0000256" key="5">
    <source>
        <dbReference type="ARBA" id="ARBA00020963"/>
    </source>
</evidence>
<dbReference type="EMBL" id="JACICD010000002">
    <property type="protein sequence ID" value="MBB3770837.1"/>
    <property type="molecule type" value="Genomic_DNA"/>
</dbReference>
<dbReference type="GO" id="GO:0009236">
    <property type="term" value="P:cobalamin biosynthetic process"/>
    <property type="evidence" value="ECO:0007669"/>
    <property type="project" value="UniProtKB-UniRule"/>
</dbReference>
<evidence type="ECO:0000256" key="1">
    <source>
        <dbReference type="ARBA" id="ARBA00004496"/>
    </source>
</evidence>
<dbReference type="InterPro" id="IPR016030">
    <property type="entry name" value="CblAdoTrfase-like"/>
</dbReference>
<evidence type="ECO:0000256" key="8">
    <source>
        <dbReference type="ARBA" id="ARBA00022741"/>
    </source>
</evidence>
<organism evidence="17 18">
    <name type="scientific">Ancylobacter tetraedralis</name>
    <dbReference type="NCBI Taxonomy" id="217068"/>
    <lineage>
        <taxon>Bacteria</taxon>
        <taxon>Pseudomonadati</taxon>
        <taxon>Pseudomonadota</taxon>
        <taxon>Alphaproteobacteria</taxon>
        <taxon>Hyphomicrobiales</taxon>
        <taxon>Xanthobacteraceae</taxon>
        <taxon>Ancylobacter</taxon>
    </lineage>
</organism>
<evidence type="ECO:0000256" key="3">
    <source>
        <dbReference type="ARBA" id="ARBA00007487"/>
    </source>
</evidence>
<evidence type="ECO:0000313" key="17">
    <source>
        <dbReference type="EMBL" id="MBB3770837.1"/>
    </source>
</evidence>
<evidence type="ECO:0000256" key="10">
    <source>
        <dbReference type="ARBA" id="ARBA00031529"/>
    </source>
</evidence>
<evidence type="ECO:0000256" key="7">
    <source>
        <dbReference type="ARBA" id="ARBA00022679"/>
    </source>
</evidence>
<dbReference type="AlphaFoldDB" id="A0A839Z9G7"/>
<keyword evidence="6" id="KW-0963">Cytoplasm</keyword>
<comment type="pathway">
    <text evidence="2 15">Cofactor biosynthesis; adenosylcobalamin biosynthesis; adenosylcobalamin from cob(II)yrinate a,c-diamide: step 2/7.</text>
</comment>
<evidence type="ECO:0000256" key="9">
    <source>
        <dbReference type="ARBA" id="ARBA00022840"/>
    </source>
</evidence>
<dbReference type="Pfam" id="PF01923">
    <property type="entry name" value="Cob_adeno_trans"/>
    <property type="match status" value="1"/>
</dbReference>
<reference evidence="17 18" key="1">
    <citation type="submission" date="2020-08" db="EMBL/GenBank/DDBJ databases">
        <title>Genomic Encyclopedia of Type Strains, Phase IV (KMG-IV): sequencing the most valuable type-strain genomes for metagenomic binning, comparative biology and taxonomic classification.</title>
        <authorList>
            <person name="Goeker M."/>
        </authorList>
    </citation>
    <scope>NUCLEOTIDE SEQUENCE [LARGE SCALE GENOMIC DNA]</scope>
    <source>
        <strain evidence="17 18">DSM 5895</strain>
    </source>
</reference>
<comment type="similarity">
    <text evidence="3 15">Belongs to the Cob(I)alamin adenosyltransferase family.</text>
</comment>
<dbReference type="PANTHER" id="PTHR12213:SF0">
    <property type="entry name" value="CORRINOID ADENOSYLTRANSFERASE MMAB"/>
    <property type="match status" value="1"/>
</dbReference>
<dbReference type="UniPathway" id="UPA00148">
    <property type="reaction ID" value="UER00233"/>
</dbReference>
<dbReference type="Proteomes" id="UP000533469">
    <property type="component" value="Unassembled WGS sequence"/>
</dbReference>
<evidence type="ECO:0000259" key="16">
    <source>
        <dbReference type="Pfam" id="PF01923"/>
    </source>
</evidence>
<evidence type="ECO:0000256" key="15">
    <source>
        <dbReference type="RuleBase" id="RU366026"/>
    </source>
</evidence>
<dbReference type="PANTHER" id="PTHR12213">
    <property type="entry name" value="CORRINOID ADENOSYLTRANSFERASE"/>
    <property type="match status" value="1"/>
</dbReference>
<keyword evidence="15" id="KW-0169">Cobalamin biosynthesis</keyword>
<gene>
    <name evidence="17" type="ORF">FHS55_001432</name>
</gene>
<feature type="domain" description="Cobalamin adenosyltransferase-like" evidence="16">
    <location>
        <begin position="7"/>
        <end position="175"/>
    </location>
</feature>
<protein>
    <recommendedName>
        <fullName evidence="5 15">Corrinoid adenosyltransferase</fullName>
        <ecNumber evidence="4 15">2.5.1.17</ecNumber>
    </recommendedName>
    <alternativeName>
        <fullName evidence="10 15">Cob(II)alamin adenosyltransferase</fullName>
    </alternativeName>
    <alternativeName>
        <fullName evidence="12 15">Cob(II)yrinic acid a,c-diamide adenosyltransferase</fullName>
    </alternativeName>
    <alternativeName>
        <fullName evidence="11 15">Cobinamide/cobalamin adenosyltransferase</fullName>
    </alternativeName>
</protein>
<dbReference type="GO" id="GO:0008817">
    <property type="term" value="F:corrinoid adenosyltransferase activity"/>
    <property type="evidence" value="ECO:0007669"/>
    <property type="project" value="UniProtKB-UniRule"/>
</dbReference>
<comment type="subcellular location">
    <subcellularLocation>
        <location evidence="1">Cytoplasm</location>
    </subcellularLocation>
</comment>
<accession>A0A839Z9G7</accession>
<dbReference type="SUPFAM" id="SSF89028">
    <property type="entry name" value="Cobalamin adenosyltransferase-like"/>
    <property type="match status" value="1"/>
</dbReference>
<sequence>MVVLNRIYTRTGDDGTTALGTGERRVKHDLRIAAYGTVDETNAAIGVVRLHTGGLADIDGVLARVQNDLFDLGADLATPDDGVDRGYEPLRIVAGQVDRLERDIDTLNKPLKPLRSFVLPAGTPAAAHLHVARTVCRRAERLVVELSQAPGEIVSEAAVRYLNRLSDLLFVMSRLANAREGGGDVLWVPAAGREG</sequence>
<proteinExistence type="inferred from homology"/>
<name>A0A839Z9G7_9HYPH</name>